<evidence type="ECO:0000256" key="1">
    <source>
        <dbReference type="SAM" id="SignalP"/>
    </source>
</evidence>
<accession>A0A8B8T712</accession>
<proteinExistence type="predicted"/>
<dbReference type="GeneID" id="116664235"/>
<keyword evidence="2" id="KW-1185">Reference proteome</keyword>
<dbReference type="AlphaFoldDB" id="A0A8B8T712"/>
<dbReference type="KEGG" id="cfr:116664235"/>
<gene>
    <name evidence="3" type="primary">LOC116664235</name>
</gene>
<evidence type="ECO:0000313" key="2">
    <source>
        <dbReference type="Proteomes" id="UP000694856"/>
    </source>
</evidence>
<reference evidence="3" key="2">
    <citation type="submission" date="2025-08" db="UniProtKB">
        <authorList>
            <consortium name="RefSeq"/>
        </authorList>
    </citation>
    <scope>IDENTIFICATION</scope>
    <source>
        <tissue evidence="3">Ear skin</tissue>
    </source>
</reference>
<keyword evidence="1" id="KW-0732">Signal</keyword>
<name>A0A8B8T712_CAMFR</name>
<feature type="signal peptide" evidence="1">
    <location>
        <begin position="1"/>
        <end position="16"/>
    </location>
</feature>
<dbReference type="RefSeq" id="XP_032337827.1">
    <property type="nucleotide sequence ID" value="XM_032481936.1"/>
</dbReference>
<feature type="chain" id="PRO_5034018070" evidence="1">
    <location>
        <begin position="17"/>
        <end position="221"/>
    </location>
</feature>
<evidence type="ECO:0000313" key="3">
    <source>
        <dbReference type="RefSeq" id="XP_032337827.1"/>
    </source>
</evidence>
<organism evidence="2 3">
    <name type="scientific">Camelus ferus</name>
    <name type="common">Wild bactrian camel</name>
    <name type="synonym">Camelus bactrianus ferus</name>
    <dbReference type="NCBI Taxonomy" id="419612"/>
    <lineage>
        <taxon>Eukaryota</taxon>
        <taxon>Metazoa</taxon>
        <taxon>Chordata</taxon>
        <taxon>Craniata</taxon>
        <taxon>Vertebrata</taxon>
        <taxon>Euteleostomi</taxon>
        <taxon>Mammalia</taxon>
        <taxon>Eutheria</taxon>
        <taxon>Laurasiatheria</taxon>
        <taxon>Artiodactyla</taxon>
        <taxon>Tylopoda</taxon>
        <taxon>Camelidae</taxon>
        <taxon>Camelus</taxon>
    </lineage>
</organism>
<dbReference type="Proteomes" id="UP000694856">
    <property type="component" value="Chromosome 1"/>
</dbReference>
<sequence>MWLWSQKACLLMRGAALRSVWLGLRRPSAGGCRLVGGARSWRQRAGGRSPHNGARLPAPASRVEGAPTYGVRANELDGGFRPGAHLLQCPPVRRSSEGRPWPMSTSAERAAAALAASPGECPRPAVHFGCYDQNGLKPGRRDKGGTKEVFVMVQVRMIVILEYGESSRDEGRLKLHEEARSTPCGLLGQPVQSFQFASALCWFPPASLTPKAKPKTLLPGS</sequence>
<protein>
    <submittedName>
        <fullName evidence="3">Uncharacterized protein LOC116664235</fullName>
    </submittedName>
</protein>
<reference evidence="2" key="1">
    <citation type="submission" date="2025-05" db="UniProtKB">
        <authorList>
            <consortium name="RefSeq"/>
        </authorList>
    </citation>
    <scope>NUCLEOTIDE SEQUENCE [LARGE SCALE GENOMIC DNA]</scope>
</reference>